<evidence type="ECO:0000256" key="8">
    <source>
        <dbReference type="ARBA" id="ARBA00022655"/>
    </source>
</evidence>
<feature type="compositionally biased region" description="Pro residues" evidence="16">
    <location>
        <begin position="304"/>
        <end position="315"/>
    </location>
</feature>
<dbReference type="InterPro" id="IPR014729">
    <property type="entry name" value="Rossmann-like_a/b/a_fold"/>
</dbReference>
<evidence type="ECO:0000256" key="4">
    <source>
        <dbReference type="ARBA" id="ARBA00012219"/>
    </source>
</evidence>
<comment type="function">
    <text evidence="13 15">Catalyzes the condensation of pantoate with beta-alanine in an ATP-dependent reaction via a pantoyl-adenylate intermediate.</text>
</comment>
<evidence type="ECO:0000256" key="15">
    <source>
        <dbReference type="HAMAP-Rule" id="MF_00158"/>
    </source>
</evidence>
<dbReference type="SUPFAM" id="SSF52374">
    <property type="entry name" value="Nucleotidylyl transferase"/>
    <property type="match status" value="1"/>
</dbReference>
<comment type="subcellular location">
    <subcellularLocation>
        <location evidence="1 15">Cytoplasm</location>
    </subcellularLocation>
</comment>
<proteinExistence type="inferred from homology"/>
<dbReference type="AlphaFoldDB" id="A0AAE3ZD70"/>
<name>A0AAE3ZD70_9ACTN</name>
<dbReference type="CDD" id="cd00560">
    <property type="entry name" value="PanC"/>
    <property type="match status" value="1"/>
</dbReference>
<reference evidence="17" key="1">
    <citation type="submission" date="2023-07" db="EMBL/GenBank/DDBJ databases">
        <title>Sequencing the genomes of 1000 actinobacteria strains.</title>
        <authorList>
            <person name="Klenk H.-P."/>
        </authorList>
    </citation>
    <scope>NUCLEOTIDE SEQUENCE</scope>
    <source>
        <strain evidence="17">DSM 45977</strain>
    </source>
</reference>
<evidence type="ECO:0000256" key="7">
    <source>
        <dbReference type="ARBA" id="ARBA00022598"/>
    </source>
</evidence>
<comment type="similarity">
    <text evidence="3 15">Belongs to the pantothenate synthetase family.</text>
</comment>
<accession>A0AAE3ZD70</accession>
<dbReference type="Proteomes" id="UP001180845">
    <property type="component" value="Unassembled WGS sequence"/>
</dbReference>
<comment type="catalytic activity">
    <reaction evidence="12 15">
        <text>(R)-pantoate + beta-alanine + ATP = (R)-pantothenate + AMP + diphosphate + H(+)</text>
        <dbReference type="Rhea" id="RHEA:10912"/>
        <dbReference type="ChEBI" id="CHEBI:15378"/>
        <dbReference type="ChEBI" id="CHEBI:15980"/>
        <dbReference type="ChEBI" id="CHEBI:29032"/>
        <dbReference type="ChEBI" id="CHEBI:30616"/>
        <dbReference type="ChEBI" id="CHEBI:33019"/>
        <dbReference type="ChEBI" id="CHEBI:57966"/>
        <dbReference type="ChEBI" id="CHEBI:456215"/>
        <dbReference type="EC" id="6.3.2.1"/>
    </reaction>
</comment>
<feature type="binding site" evidence="15">
    <location>
        <position position="81"/>
    </location>
    <ligand>
        <name>beta-alanine</name>
        <dbReference type="ChEBI" id="CHEBI:57966"/>
    </ligand>
</feature>
<dbReference type="PANTHER" id="PTHR21299">
    <property type="entry name" value="CYTIDYLATE KINASE/PANTOATE-BETA-ALANINE LIGASE"/>
    <property type="match status" value="1"/>
</dbReference>
<feature type="binding site" evidence="15">
    <location>
        <position position="196"/>
    </location>
    <ligand>
        <name>ATP</name>
        <dbReference type="ChEBI" id="CHEBI:30616"/>
    </ligand>
</feature>
<evidence type="ECO:0000313" key="18">
    <source>
        <dbReference type="Proteomes" id="UP001180845"/>
    </source>
</evidence>
<dbReference type="NCBIfam" id="TIGR00018">
    <property type="entry name" value="panC"/>
    <property type="match status" value="1"/>
</dbReference>
<feature type="binding site" evidence="15">
    <location>
        <position position="173"/>
    </location>
    <ligand>
        <name>(R)-pantoate</name>
        <dbReference type="ChEBI" id="CHEBI:15980"/>
    </ligand>
</feature>
<evidence type="ECO:0000256" key="5">
    <source>
        <dbReference type="ARBA" id="ARBA00014155"/>
    </source>
</evidence>
<organism evidence="17 18">
    <name type="scientific">Haloactinomyces albus</name>
    <dbReference type="NCBI Taxonomy" id="1352928"/>
    <lineage>
        <taxon>Bacteria</taxon>
        <taxon>Bacillati</taxon>
        <taxon>Actinomycetota</taxon>
        <taxon>Actinomycetes</taxon>
        <taxon>Actinopolysporales</taxon>
        <taxon>Actinopolysporaceae</taxon>
        <taxon>Haloactinomyces</taxon>
    </lineage>
</organism>
<feature type="active site" description="Proton donor" evidence="15">
    <location>
        <position position="56"/>
    </location>
</feature>
<dbReference type="GO" id="GO:0005524">
    <property type="term" value="F:ATP binding"/>
    <property type="evidence" value="ECO:0007669"/>
    <property type="project" value="UniProtKB-KW"/>
</dbReference>
<evidence type="ECO:0000256" key="3">
    <source>
        <dbReference type="ARBA" id="ARBA00009256"/>
    </source>
</evidence>
<comment type="pathway">
    <text evidence="2 15">Cofactor biosynthesis; (R)-pantothenate biosynthesis; (R)-pantothenate from (R)-pantoate and beta-alanine: step 1/1.</text>
</comment>
<keyword evidence="18" id="KW-1185">Reference proteome</keyword>
<dbReference type="InterPro" id="IPR042176">
    <property type="entry name" value="Pantoate_ligase_C"/>
</dbReference>
<dbReference type="Pfam" id="PF02569">
    <property type="entry name" value="Pantoate_ligase"/>
    <property type="match status" value="1"/>
</dbReference>
<dbReference type="EC" id="6.3.2.1" evidence="4 15"/>
<dbReference type="GO" id="GO:0005829">
    <property type="term" value="C:cytosol"/>
    <property type="evidence" value="ECO:0007669"/>
    <property type="project" value="TreeGrafter"/>
</dbReference>
<sequence>MTPTTSDSVGAGPGYTPGTVTVHRHPAELAKVTRALRSTGRTITLVPTMGALHQGHRELIRRARRVPGSVTVVSIFVNPLQFGPGEDFERYPRPFDADVEVCREEGVELVLAPEREDVYGTDPRITVDPGSLAHQLEGASRPGHFAGVLTIVAKLFNIVGPDLALFGEKDYQQLALVRRMSRELNFGVAVQGIPLIRESDGLALSSRNAYLTGEQREAALSLSAALAAGVHAAAAGPEAVLAAAREVLDSEPLVRVDYLELRDIELGPAPAEGEARLLIAAMVGETRLIDNALVPLGDSADAPPVEPPPSPPETP</sequence>
<evidence type="ECO:0000256" key="1">
    <source>
        <dbReference type="ARBA" id="ARBA00004496"/>
    </source>
</evidence>
<gene>
    <name evidence="15" type="primary">panC</name>
    <name evidence="17" type="ORF">JOF55_001866</name>
</gene>
<feature type="binding site" evidence="15">
    <location>
        <position position="81"/>
    </location>
    <ligand>
        <name>(R)-pantoate</name>
        <dbReference type="ChEBI" id="CHEBI:15980"/>
    </ligand>
</feature>
<dbReference type="Gene3D" id="3.40.50.620">
    <property type="entry name" value="HUPs"/>
    <property type="match status" value="1"/>
</dbReference>
<feature type="region of interest" description="Disordered" evidence="16">
    <location>
        <begin position="1"/>
        <end position="21"/>
    </location>
</feature>
<keyword evidence="10 15" id="KW-0067">ATP-binding</keyword>
<evidence type="ECO:0000256" key="13">
    <source>
        <dbReference type="ARBA" id="ARBA00055042"/>
    </source>
</evidence>
<evidence type="ECO:0000256" key="6">
    <source>
        <dbReference type="ARBA" id="ARBA00022490"/>
    </source>
</evidence>
<feature type="binding site" evidence="15">
    <location>
        <begin position="49"/>
        <end position="56"/>
    </location>
    <ligand>
        <name>ATP</name>
        <dbReference type="ChEBI" id="CHEBI:30616"/>
    </ligand>
</feature>
<comment type="miscellaneous">
    <text evidence="15">The reaction proceeds by a bi uni uni bi ping pong mechanism.</text>
</comment>
<comment type="subunit">
    <text evidence="15">Homodimer.</text>
</comment>
<evidence type="ECO:0000256" key="14">
    <source>
        <dbReference type="ARBA" id="ARBA00077433"/>
    </source>
</evidence>
<dbReference type="EMBL" id="JAVDXW010000001">
    <property type="protein sequence ID" value="MDR7301685.1"/>
    <property type="molecule type" value="Genomic_DNA"/>
</dbReference>
<dbReference type="FunFam" id="3.40.50.620:FF:000114">
    <property type="entry name" value="Pantothenate synthetase"/>
    <property type="match status" value="1"/>
</dbReference>
<dbReference type="InterPro" id="IPR003721">
    <property type="entry name" value="Pantoate_ligase"/>
</dbReference>
<dbReference type="PANTHER" id="PTHR21299:SF1">
    <property type="entry name" value="PANTOATE--BETA-ALANINE LIGASE"/>
    <property type="match status" value="1"/>
</dbReference>
<dbReference type="GO" id="GO:0015940">
    <property type="term" value="P:pantothenate biosynthetic process"/>
    <property type="evidence" value="ECO:0007669"/>
    <property type="project" value="UniProtKB-UniRule"/>
</dbReference>
<keyword evidence="8 15" id="KW-0566">Pantothenate biosynthesis</keyword>
<evidence type="ECO:0000256" key="16">
    <source>
        <dbReference type="SAM" id="MobiDB-lite"/>
    </source>
</evidence>
<keyword evidence="6 15" id="KW-0963">Cytoplasm</keyword>
<dbReference type="Gene3D" id="3.30.1300.10">
    <property type="entry name" value="Pantoate-beta-alanine ligase, C-terminal domain"/>
    <property type="match status" value="1"/>
</dbReference>
<evidence type="ECO:0000256" key="11">
    <source>
        <dbReference type="ARBA" id="ARBA00032806"/>
    </source>
</evidence>
<protein>
    <recommendedName>
        <fullName evidence="5 15">Pantothenate synthetase</fullName>
        <shortName evidence="15">PS</shortName>
        <ecNumber evidence="4 15">6.3.2.1</ecNumber>
    </recommendedName>
    <alternativeName>
        <fullName evidence="14 15">Pantoate--beta-alanine ligase</fullName>
    </alternativeName>
    <alternativeName>
        <fullName evidence="11 15">Pantoate-activating enzyme</fullName>
    </alternativeName>
</protein>
<evidence type="ECO:0000256" key="10">
    <source>
        <dbReference type="ARBA" id="ARBA00022840"/>
    </source>
</evidence>
<feature type="binding site" evidence="15">
    <location>
        <begin position="204"/>
        <end position="207"/>
    </location>
    <ligand>
        <name>ATP</name>
        <dbReference type="ChEBI" id="CHEBI:30616"/>
    </ligand>
</feature>
<evidence type="ECO:0000256" key="2">
    <source>
        <dbReference type="ARBA" id="ARBA00004990"/>
    </source>
</evidence>
<evidence type="ECO:0000256" key="9">
    <source>
        <dbReference type="ARBA" id="ARBA00022741"/>
    </source>
</evidence>
<evidence type="ECO:0000256" key="12">
    <source>
        <dbReference type="ARBA" id="ARBA00048258"/>
    </source>
</evidence>
<evidence type="ECO:0000313" key="17">
    <source>
        <dbReference type="EMBL" id="MDR7301685.1"/>
    </source>
</evidence>
<keyword evidence="9 15" id="KW-0547">Nucleotide-binding</keyword>
<dbReference type="GO" id="GO:0004592">
    <property type="term" value="F:pantoate-beta-alanine ligase activity"/>
    <property type="evidence" value="ECO:0007669"/>
    <property type="project" value="UniProtKB-UniRule"/>
</dbReference>
<feature type="binding site" evidence="15">
    <location>
        <begin position="167"/>
        <end position="170"/>
    </location>
    <ligand>
        <name>ATP</name>
        <dbReference type="ChEBI" id="CHEBI:30616"/>
    </ligand>
</feature>
<dbReference type="HAMAP" id="MF_00158">
    <property type="entry name" value="PanC"/>
    <property type="match status" value="1"/>
</dbReference>
<keyword evidence="7 15" id="KW-0436">Ligase</keyword>
<feature type="region of interest" description="Disordered" evidence="16">
    <location>
        <begin position="295"/>
        <end position="315"/>
    </location>
</feature>
<comment type="caution">
    <text evidence="17">The sequence shown here is derived from an EMBL/GenBank/DDBJ whole genome shotgun (WGS) entry which is preliminary data.</text>
</comment>
<dbReference type="RefSeq" id="WP_310272547.1">
    <property type="nucleotide sequence ID" value="NZ_JAVDXW010000001.1"/>
</dbReference>